<sequence length="221" mass="23146">MHKVLALFGMIFLVTYASDTRAEDLRITAFGDSLVQGYGLPQGDGLVPQLQHWLQEQGAEVRLTNAGVSGDTTAGGAARIDWTLADQPQGLIVLLGGNDLLRGLPPLQARANLRQILVAAQVQEVEVLLIGMQAPGNFGPDYKASFDSIYAELAQEFGALLHPDAFAGIRAVAGDDPAAAQAYMQGDNIHPNAKGVALNVAALGPVVLQLAARIEAAAAKS</sequence>
<keyword evidence="3" id="KW-1185">Reference proteome</keyword>
<dbReference type="PANTHER" id="PTHR30383">
    <property type="entry name" value="THIOESTERASE 1/PROTEASE 1/LYSOPHOSPHOLIPASE L1"/>
    <property type="match status" value="1"/>
</dbReference>
<name>A0ABQ0AMZ4_9RHOB</name>
<evidence type="ECO:0000313" key="2">
    <source>
        <dbReference type="EMBL" id="GAA6197251.1"/>
    </source>
</evidence>
<dbReference type="InterPro" id="IPR036514">
    <property type="entry name" value="SGNH_hydro_sf"/>
</dbReference>
<organism evidence="2 3">
    <name type="scientific">Pseudophaeobacter arcticus</name>
    <dbReference type="NCBI Taxonomy" id="385492"/>
    <lineage>
        <taxon>Bacteria</taxon>
        <taxon>Pseudomonadati</taxon>
        <taxon>Pseudomonadota</taxon>
        <taxon>Alphaproteobacteria</taxon>
        <taxon>Rhodobacterales</taxon>
        <taxon>Paracoccaceae</taxon>
        <taxon>Pseudophaeobacter</taxon>
    </lineage>
</organism>
<dbReference type="Gene3D" id="3.40.50.1110">
    <property type="entry name" value="SGNH hydrolase"/>
    <property type="match status" value="1"/>
</dbReference>
<dbReference type="CDD" id="cd01822">
    <property type="entry name" value="Lysophospholipase_L1_like"/>
    <property type="match status" value="1"/>
</dbReference>
<dbReference type="SUPFAM" id="SSF52266">
    <property type="entry name" value="SGNH hydrolase"/>
    <property type="match status" value="1"/>
</dbReference>
<proteinExistence type="predicted"/>
<dbReference type="RefSeq" id="WP_353400841.1">
    <property type="nucleotide sequence ID" value="NZ_BAABWU010000010.1"/>
</dbReference>
<dbReference type="PANTHER" id="PTHR30383:SF24">
    <property type="entry name" value="THIOESTERASE 1_PROTEASE 1_LYSOPHOSPHOLIPASE L1"/>
    <property type="match status" value="1"/>
</dbReference>
<protein>
    <submittedName>
        <fullName evidence="2">Arylesterase</fullName>
    </submittedName>
</protein>
<dbReference type="EMBL" id="BAABWU010000010">
    <property type="protein sequence ID" value="GAA6197251.1"/>
    <property type="molecule type" value="Genomic_DNA"/>
</dbReference>
<accession>A0ABQ0AMZ4</accession>
<dbReference type="InterPro" id="IPR013830">
    <property type="entry name" value="SGNH_hydro"/>
</dbReference>
<comment type="caution">
    <text evidence="2">The sequence shown here is derived from an EMBL/GenBank/DDBJ whole genome shotgun (WGS) entry which is preliminary data.</text>
</comment>
<dbReference type="InterPro" id="IPR051532">
    <property type="entry name" value="Ester_Hydrolysis_Enzymes"/>
</dbReference>
<dbReference type="Proteomes" id="UP001441944">
    <property type="component" value="Unassembled WGS sequence"/>
</dbReference>
<gene>
    <name evidence="2" type="ORF">NBRC116598_26950</name>
</gene>
<reference evidence="2 3" key="1">
    <citation type="submission" date="2024-04" db="EMBL/GenBank/DDBJ databases">
        <title>Draft genome sequence of Pseudophaeobacter arcticus NBRC 116598.</title>
        <authorList>
            <person name="Miyakawa T."/>
            <person name="Kusuya Y."/>
            <person name="Miura T."/>
        </authorList>
    </citation>
    <scope>NUCLEOTIDE SEQUENCE [LARGE SCALE GENOMIC DNA]</scope>
    <source>
        <strain evidence="2 3">SU-CL00105</strain>
    </source>
</reference>
<dbReference type="Pfam" id="PF13472">
    <property type="entry name" value="Lipase_GDSL_2"/>
    <property type="match status" value="1"/>
</dbReference>
<evidence type="ECO:0000259" key="1">
    <source>
        <dbReference type="Pfam" id="PF13472"/>
    </source>
</evidence>
<feature type="domain" description="SGNH hydrolase-type esterase" evidence="1">
    <location>
        <begin position="29"/>
        <end position="197"/>
    </location>
</feature>
<evidence type="ECO:0000313" key="3">
    <source>
        <dbReference type="Proteomes" id="UP001441944"/>
    </source>
</evidence>